<proteinExistence type="predicted"/>
<feature type="transmembrane region" description="Helical" evidence="8">
    <location>
        <begin position="109"/>
        <end position="128"/>
    </location>
</feature>
<reference evidence="9 10" key="1">
    <citation type="submission" date="2020-05" db="EMBL/GenBank/DDBJ databases">
        <title>The draft genome sequence of Maribacter arenosus CAU 1321.</title>
        <authorList>
            <person name="Mu L."/>
        </authorList>
    </citation>
    <scope>NUCLEOTIDE SEQUENCE [LARGE SCALE GENOMIC DNA]</scope>
    <source>
        <strain evidence="9 10">CAU 1321</strain>
    </source>
</reference>
<feature type="transmembrane region" description="Helical" evidence="8">
    <location>
        <begin position="372"/>
        <end position="393"/>
    </location>
</feature>
<keyword evidence="2" id="KW-1003">Cell membrane</keyword>
<feature type="transmembrane region" description="Helical" evidence="8">
    <location>
        <begin position="202"/>
        <end position="221"/>
    </location>
</feature>
<dbReference type="RefSeq" id="WP_188315718.1">
    <property type="nucleotide sequence ID" value="NZ_JABTCG010000011.1"/>
</dbReference>
<feature type="transmembrane region" description="Helical" evidence="8">
    <location>
        <begin position="68"/>
        <end position="97"/>
    </location>
</feature>
<comment type="caution">
    <text evidence="9">The sequence shown here is derived from an EMBL/GenBank/DDBJ whole genome shotgun (WGS) entry which is preliminary data.</text>
</comment>
<feature type="transmembrane region" description="Helical" evidence="8">
    <location>
        <begin position="344"/>
        <end position="366"/>
    </location>
</feature>
<protein>
    <recommendedName>
        <fullName evidence="11">Dolichyl-phosphate-mannose-protein mannosyltransferase</fullName>
    </recommendedName>
</protein>
<name>A0ABR7VI65_9FLAO</name>
<feature type="transmembrane region" description="Helical" evidence="8">
    <location>
        <begin position="163"/>
        <end position="196"/>
    </location>
</feature>
<keyword evidence="4" id="KW-0808">Transferase</keyword>
<evidence type="ECO:0000256" key="3">
    <source>
        <dbReference type="ARBA" id="ARBA00022676"/>
    </source>
</evidence>
<keyword evidence="5 8" id="KW-0812">Transmembrane</keyword>
<dbReference type="InterPro" id="IPR050297">
    <property type="entry name" value="LipidA_mod_glycosyltrf_83"/>
</dbReference>
<comment type="subcellular location">
    <subcellularLocation>
        <location evidence="1">Cell membrane</location>
        <topology evidence="1">Multi-pass membrane protein</topology>
    </subcellularLocation>
</comment>
<evidence type="ECO:0000256" key="5">
    <source>
        <dbReference type="ARBA" id="ARBA00022692"/>
    </source>
</evidence>
<evidence type="ECO:0000313" key="10">
    <source>
        <dbReference type="Proteomes" id="UP000598350"/>
    </source>
</evidence>
<keyword evidence="3" id="KW-0328">Glycosyltransferase</keyword>
<evidence type="ECO:0000256" key="8">
    <source>
        <dbReference type="SAM" id="Phobius"/>
    </source>
</evidence>
<evidence type="ECO:0000256" key="6">
    <source>
        <dbReference type="ARBA" id="ARBA00022989"/>
    </source>
</evidence>
<keyword evidence="10" id="KW-1185">Reference proteome</keyword>
<dbReference type="EMBL" id="JABTCG010000011">
    <property type="protein sequence ID" value="MBD0852600.1"/>
    <property type="molecule type" value="Genomic_DNA"/>
</dbReference>
<feature type="transmembrane region" description="Helical" evidence="8">
    <location>
        <begin position="400"/>
        <end position="416"/>
    </location>
</feature>
<evidence type="ECO:0000256" key="7">
    <source>
        <dbReference type="ARBA" id="ARBA00023136"/>
    </source>
</evidence>
<feature type="transmembrane region" description="Helical" evidence="8">
    <location>
        <begin position="12"/>
        <end position="32"/>
    </location>
</feature>
<evidence type="ECO:0000313" key="9">
    <source>
        <dbReference type="EMBL" id="MBD0852600.1"/>
    </source>
</evidence>
<dbReference type="PANTHER" id="PTHR33908:SF11">
    <property type="entry name" value="MEMBRANE PROTEIN"/>
    <property type="match status" value="1"/>
</dbReference>
<gene>
    <name evidence="9" type="ORF">HPE63_18130</name>
</gene>
<dbReference type="PANTHER" id="PTHR33908">
    <property type="entry name" value="MANNOSYLTRANSFERASE YKCB-RELATED"/>
    <property type="match status" value="1"/>
</dbReference>
<accession>A0ABR7VI65</accession>
<sequence>MNWKSHNSSVLSFLPLLVLYIAVVLVFSSNVLEGDEFRHLHYAENLIHGFYTEADNPELLNGPGYPLVLAPFLAINSGFLILKLLNAIFVFIGVVYFKKTIEFFAKKKYAIIFAFLVGIYPPLLRYMPLIYSEPLTFMIVCGLLFHVFKLFRSEKLNRKQIVIISLYIVFLVLVKIIFLQVIGLSLLILIVLFLWNRDRQNIKIALVLVGGFLLIVPYLMYAYSLTGKLFYLGTGGGEILYHRSTPYENEWGNWFSREDVLHGNSEDFKPDTVYENLNQLSVNHRKIYVELEDLTFIERDSAFKAIAIENMKAHPGKYLKNTISNVGRFLFHYPFSYRNQNMAAYGYLIPNALILGLCILCIYPFLLNRRNVPFELKAVMIFYLIYACAIILLDGRGRNFIIMVPSLVLFFAYIYTNTVKITLLKPREEKQQTNID</sequence>
<feature type="transmembrane region" description="Helical" evidence="8">
    <location>
        <begin position="134"/>
        <end position="151"/>
    </location>
</feature>
<evidence type="ECO:0000256" key="2">
    <source>
        <dbReference type="ARBA" id="ARBA00022475"/>
    </source>
</evidence>
<keyword evidence="6 8" id="KW-1133">Transmembrane helix</keyword>
<evidence type="ECO:0000256" key="1">
    <source>
        <dbReference type="ARBA" id="ARBA00004651"/>
    </source>
</evidence>
<evidence type="ECO:0008006" key="11">
    <source>
        <dbReference type="Google" id="ProtNLM"/>
    </source>
</evidence>
<organism evidence="9 10">
    <name type="scientific">Maribacter arenosus</name>
    <dbReference type="NCBI Taxonomy" id="1854708"/>
    <lineage>
        <taxon>Bacteria</taxon>
        <taxon>Pseudomonadati</taxon>
        <taxon>Bacteroidota</taxon>
        <taxon>Flavobacteriia</taxon>
        <taxon>Flavobacteriales</taxon>
        <taxon>Flavobacteriaceae</taxon>
        <taxon>Maribacter</taxon>
    </lineage>
</organism>
<evidence type="ECO:0000256" key="4">
    <source>
        <dbReference type="ARBA" id="ARBA00022679"/>
    </source>
</evidence>
<dbReference type="Proteomes" id="UP000598350">
    <property type="component" value="Unassembled WGS sequence"/>
</dbReference>
<keyword evidence="7 8" id="KW-0472">Membrane</keyword>